<comment type="subcellular location">
    <subcellularLocation>
        <location evidence="1">Cytoplasm</location>
    </subcellularLocation>
</comment>
<dbReference type="Gene3D" id="1.25.40.10">
    <property type="entry name" value="Tetratricopeptide repeat domain"/>
    <property type="match status" value="2"/>
</dbReference>
<dbReference type="GO" id="GO:0016560">
    <property type="term" value="P:protein import into peroxisome matrix, docking"/>
    <property type="evidence" value="ECO:0007669"/>
    <property type="project" value="TreeGrafter"/>
</dbReference>
<feature type="region of interest" description="Disordered" evidence="7">
    <location>
        <begin position="70"/>
        <end position="129"/>
    </location>
</feature>
<dbReference type="SMART" id="SM00028">
    <property type="entry name" value="TPR"/>
    <property type="match status" value="3"/>
</dbReference>
<reference evidence="8 9" key="1">
    <citation type="journal article" date="2019" name="Genome Biol. Evol.">
        <title>Whole-Genome Sequencing of the Giant Devil Catfish, Bagarius yarrelli.</title>
        <authorList>
            <person name="Jiang W."/>
            <person name="Lv Y."/>
            <person name="Cheng L."/>
            <person name="Yang K."/>
            <person name="Chao B."/>
            <person name="Wang X."/>
            <person name="Li Y."/>
            <person name="Pan X."/>
            <person name="You X."/>
            <person name="Zhang Y."/>
            <person name="Yang J."/>
            <person name="Li J."/>
            <person name="Zhang X."/>
            <person name="Liu S."/>
            <person name="Sun C."/>
            <person name="Yang J."/>
            <person name="Shi Q."/>
        </authorList>
    </citation>
    <scope>NUCLEOTIDE SEQUENCE [LARGE SCALE GENOMIC DNA]</scope>
    <source>
        <strain evidence="8">JWS20170419001</strain>
        <tissue evidence="8">Muscle</tissue>
    </source>
</reference>
<gene>
    <name evidence="8" type="ORF">Baya_16332</name>
</gene>
<evidence type="ECO:0000256" key="1">
    <source>
        <dbReference type="ARBA" id="ARBA00004496"/>
    </source>
</evidence>
<comment type="similarity">
    <text evidence="2">Belongs to the peroxisomal targeting signal receptor family.</text>
</comment>
<dbReference type="InterPro" id="IPR019734">
    <property type="entry name" value="TPR_rpt"/>
</dbReference>
<sequence>MSFDCGFQQCDMQLGSEHQESRPLLSPSIDDFQSESKSDGATRPVTSNTAVISTALDLVDLSEPCERRWSWDRRSPRPSSKNSLRRKKTDETELIQVETEQLSPGHLNPERASLDSMSSSPRERWDEVSLHPDSAWDRGRKWKHERKRCTSHHSSSELLWSADFKSNLSNKHTLELSMSMESDPGPTSQSDTEFWDKMQAELEELARRNWLEESESKGRIPANISPSETGYFFQMNNPYRDWPNAYEEGLQKSREGDLNSAVHLLEAAILQDPQDSELVEVLELYQEAVQQNPGCVDPDLQTGLGVLFNLSSEFDKAVDAFNAALSVRPEDYLLWNRLGATLANGDRSEEAVEAYTRALELQPGFIRSRYNLGISCINLGAHREAVSNFLTALNQQRKSRSHQVMSSSIWGALRIALSLMDLPELFHAASVGDLDLLMQAFNIDM</sequence>
<evidence type="ECO:0000313" key="8">
    <source>
        <dbReference type="EMBL" id="TTU11742.1"/>
    </source>
</evidence>
<dbReference type="GO" id="GO:0005829">
    <property type="term" value="C:cytosol"/>
    <property type="evidence" value="ECO:0007669"/>
    <property type="project" value="TreeGrafter"/>
</dbReference>
<keyword evidence="4" id="KW-0677">Repeat</keyword>
<dbReference type="AlphaFoldDB" id="A0A556VV42"/>
<keyword evidence="3" id="KW-0963">Cytoplasm</keyword>
<dbReference type="Proteomes" id="UP000319801">
    <property type="component" value="Unassembled WGS sequence"/>
</dbReference>
<evidence type="ECO:0000256" key="3">
    <source>
        <dbReference type="ARBA" id="ARBA00022490"/>
    </source>
</evidence>
<feature type="repeat" description="TPR" evidence="6">
    <location>
        <begin position="298"/>
        <end position="331"/>
    </location>
</feature>
<dbReference type="InterPro" id="IPR011990">
    <property type="entry name" value="TPR-like_helical_dom_sf"/>
</dbReference>
<dbReference type="InterPro" id="IPR024111">
    <property type="entry name" value="PEX5/PEX5L"/>
</dbReference>
<organism evidence="8 9">
    <name type="scientific">Bagarius yarrelli</name>
    <name type="common">Goonch</name>
    <name type="synonym">Bagrus yarrelli</name>
    <dbReference type="NCBI Taxonomy" id="175774"/>
    <lineage>
        <taxon>Eukaryota</taxon>
        <taxon>Metazoa</taxon>
        <taxon>Chordata</taxon>
        <taxon>Craniata</taxon>
        <taxon>Vertebrata</taxon>
        <taxon>Euteleostomi</taxon>
        <taxon>Actinopterygii</taxon>
        <taxon>Neopterygii</taxon>
        <taxon>Teleostei</taxon>
        <taxon>Ostariophysi</taxon>
        <taxon>Siluriformes</taxon>
        <taxon>Sisoridae</taxon>
        <taxon>Sisorinae</taxon>
        <taxon>Bagarius</taxon>
    </lineage>
</organism>
<evidence type="ECO:0000256" key="2">
    <source>
        <dbReference type="ARBA" id="ARBA00005348"/>
    </source>
</evidence>
<evidence type="ECO:0000313" key="9">
    <source>
        <dbReference type="Proteomes" id="UP000319801"/>
    </source>
</evidence>
<dbReference type="PROSITE" id="PS50005">
    <property type="entry name" value="TPR"/>
    <property type="match status" value="2"/>
</dbReference>
<evidence type="ECO:0000256" key="4">
    <source>
        <dbReference type="ARBA" id="ARBA00022737"/>
    </source>
</evidence>
<name>A0A556VV42_BAGYA</name>
<dbReference type="OrthoDB" id="10006023at2759"/>
<dbReference type="GO" id="GO:0005052">
    <property type="term" value="F:peroxisome matrix targeting signal-1 binding"/>
    <property type="evidence" value="ECO:0007669"/>
    <property type="project" value="TreeGrafter"/>
</dbReference>
<proteinExistence type="inferred from homology"/>
<evidence type="ECO:0000256" key="5">
    <source>
        <dbReference type="ARBA" id="ARBA00022803"/>
    </source>
</evidence>
<dbReference type="GO" id="GO:0005778">
    <property type="term" value="C:peroxisomal membrane"/>
    <property type="evidence" value="ECO:0007669"/>
    <property type="project" value="TreeGrafter"/>
</dbReference>
<dbReference type="SUPFAM" id="SSF48452">
    <property type="entry name" value="TPR-like"/>
    <property type="match status" value="1"/>
</dbReference>
<accession>A0A556VV42</accession>
<evidence type="ECO:0000256" key="6">
    <source>
        <dbReference type="PROSITE-ProRule" id="PRU00339"/>
    </source>
</evidence>
<protein>
    <submittedName>
        <fullName evidence="8">PEX5-related protein</fullName>
    </submittedName>
</protein>
<keyword evidence="9" id="KW-1185">Reference proteome</keyword>
<dbReference type="PANTHER" id="PTHR10130:SF10">
    <property type="entry name" value="PEX5-RELATED PROTEIN-LIKE ISOFORM X1"/>
    <property type="match status" value="1"/>
</dbReference>
<keyword evidence="5 6" id="KW-0802">TPR repeat</keyword>
<feature type="repeat" description="TPR" evidence="6">
    <location>
        <begin position="332"/>
        <end position="365"/>
    </location>
</feature>
<evidence type="ECO:0000256" key="7">
    <source>
        <dbReference type="SAM" id="MobiDB-lite"/>
    </source>
</evidence>
<comment type="caution">
    <text evidence="8">The sequence shown here is derived from an EMBL/GenBank/DDBJ whole genome shotgun (WGS) entry which is preliminary data.</text>
</comment>
<dbReference type="PANTHER" id="PTHR10130">
    <property type="entry name" value="PEROXISOMAL TARGETING SIGNAL 1 RECEPTOR PEX5"/>
    <property type="match status" value="1"/>
</dbReference>
<feature type="region of interest" description="Disordered" evidence="7">
    <location>
        <begin position="14"/>
        <end position="48"/>
    </location>
</feature>
<dbReference type="Pfam" id="PF13432">
    <property type="entry name" value="TPR_16"/>
    <property type="match status" value="1"/>
</dbReference>
<dbReference type="EMBL" id="VCAZ01000288">
    <property type="protein sequence ID" value="TTU11742.1"/>
    <property type="molecule type" value="Genomic_DNA"/>
</dbReference>